<evidence type="ECO:0000256" key="2">
    <source>
        <dbReference type="ARBA" id="ARBA00022448"/>
    </source>
</evidence>
<sequence length="870" mass="89390">MSRVALVFVALLLGTAAASFASEDGDSQPQPSPSPQPEPQPQQEPQQEPEYSCEQLNRVPAAQRCAFVRAECEEDSVVPYTQLYYCHVAPHGVIGSFFFTLLLACLLPLLFTLLGDTAEVYFSPIMTHVSQSIPKLRPRFAGVTFVAIGNGAPDLSANISAIRNGGVLLSAGALTGAAMFVQCVVASEVMRASRARGPVKCRGATLRDVAAYSAAVLMVLAWFAHGRISRWFIVTAALLYGTYVAWVFAGDEWHDRGRPHARTVWRALRGAWESRFGRRAEAEGLLPWASVDLGAEELGSPLPSGALGRLGSTGSGGPLAATTTNRPNSPGSAAQLGAAGPGGARARRQGSGGGTGTGPGGPHPHHHLVSSKAYQRMVWADINPEEGVGDGSSRHAARRRRRGGRGGGGGGAGAGAGSGPRVAAGPAAVAGSSLELGPKPSAGAGAGGSSSALVTLSSADGSALPAPAPVDAAPTWGSSGVLQPAGSGSALGPAGSGSGLAAPGLGSVGRLAPWGVGPSAAGGGGGSDDGGSYVGSSSEDEEAGLLAAHAGRKLRRGSREGSGEDEDEEEEGEGEDGGERRAPRTLWERVQFELTVGNSAEWEELPPESLRARWRAVTFPMLLPVYAALRLTIPFVDPSSYSRPWLIATCACAPLLAATYLATGSLAAFIVAACVGAALAAAVAFFTAGEEDALPDWTFGTSFAFGPALFAVFGFFMGVIWIDTLASEVVGVISLLAGVLRIPPSVMGLTLLAWGNSLGDYFGNIAMAKRGQPTMALTACFAGPLFNMLASMALGFGSYFARHHVGAAAVELRPEVALGCVFLVLYNAAVAAAGLLNKGVLPDRFYLFARAWYGLYFVAAFILGLTAGEG</sequence>
<feature type="compositionally biased region" description="Basic residues" evidence="9">
    <location>
        <begin position="395"/>
        <end position="404"/>
    </location>
</feature>
<feature type="region of interest" description="Disordered" evidence="9">
    <location>
        <begin position="384"/>
        <end position="425"/>
    </location>
</feature>
<evidence type="ECO:0000256" key="1">
    <source>
        <dbReference type="ARBA" id="ARBA00004141"/>
    </source>
</evidence>
<feature type="compositionally biased region" description="Gly residues" evidence="9">
    <location>
        <begin position="350"/>
        <end position="360"/>
    </location>
</feature>
<dbReference type="GO" id="GO:0016020">
    <property type="term" value="C:membrane"/>
    <property type="evidence" value="ECO:0007669"/>
    <property type="project" value="UniProtKB-SubCell"/>
</dbReference>
<dbReference type="AlphaFoldDB" id="A0A835XV73"/>
<keyword evidence="7" id="KW-0406">Ion transport</keyword>
<evidence type="ECO:0000256" key="10">
    <source>
        <dbReference type="SAM" id="Phobius"/>
    </source>
</evidence>
<feature type="transmembrane region" description="Helical" evidence="10">
    <location>
        <begin position="848"/>
        <end position="868"/>
    </location>
</feature>
<keyword evidence="5" id="KW-0915">Sodium</keyword>
<gene>
    <name evidence="13" type="ORF">HYH03_011222</name>
</gene>
<feature type="transmembrane region" description="Helical" evidence="10">
    <location>
        <begin position="93"/>
        <end position="115"/>
    </location>
</feature>
<feature type="region of interest" description="Disordered" evidence="9">
    <location>
        <begin position="302"/>
        <end position="367"/>
    </location>
</feature>
<feature type="chain" id="PRO_5033061772" description="Sodium/calcium exchanger membrane region domain-containing protein" evidence="11">
    <location>
        <begin position="22"/>
        <end position="870"/>
    </location>
</feature>
<evidence type="ECO:0000256" key="6">
    <source>
        <dbReference type="ARBA" id="ARBA00023136"/>
    </source>
</evidence>
<dbReference type="EMBL" id="JAEHOE010000063">
    <property type="protein sequence ID" value="KAG2490267.1"/>
    <property type="molecule type" value="Genomic_DNA"/>
</dbReference>
<dbReference type="GO" id="GO:0006814">
    <property type="term" value="P:sodium ion transport"/>
    <property type="evidence" value="ECO:0007669"/>
    <property type="project" value="UniProtKB-KW"/>
</dbReference>
<feature type="signal peptide" evidence="11">
    <location>
        <begin position="1"/>
        <end position="21"/>
    </location>
</feature>
<evidence type="ECO:0000256" key="7">
    <source>
        <dbReference type="ARBA" id="ARBA00023201"/>
    </source>
</evidence>
<evidence type="ECO:0000256" key="9">
    <source>
        <dbReference type="SAM" id="MobiDB-lite"/>
    </source>
</evidence>
<comment type="subcellular location">
    <subcellularLocation>
        <location evidence="1">Membrane</location>
        <topology evidence="1">Multi-pass membrane protein</topology>
    </subcellularLocation>
</comment>
<dbReference type="OrthoDB" id="407410at2759"/>
<feature type="domain" description="Sodium/calcium exchanger membrane region" evidence="12">
    <location>
        <begin position="108"/>
        <end position="248"/>
    </location>
</feature>
<dbReference type="PANTHER" id="PTHR12266">
    <property type="entry name" value="NA+/CA2+ K+ INDEPENDENT EXCHANGER"/>
    <property type="match status" value="1"/>
</dbReference>
<feature type="transmembrane region" description="Helical" evidence="10">
    <location>
        <begin position="669"/>
        <end position="689"/>
    </location>
</feature>
<proteinExistence type="inferred from homology"/>
<feature type="transmembrane region" description="Helical" evidence="10">
    <location>
        <begin position="774"/>
        <end position="796"/>
    </location>
</feature>
<feature type="transmembrane region" description="Helical" evidence="10">
    <location>
        <begin position="701"/>
        <end position="722"/>
    </location>
</feature>
<feature type="region of interest" description="Disordered" evidence="9">
    <location>
        <begin position="21"/>
        <end position="50"/>
    </location>
</feature>
<protein>
    <recommendedName>
        <fullName evidence="12">Sodium/calcium exchanger membrane region domain-containing protein</fullName>
    </recommendedName>
</protein>
<feature type="region of interest" description="Disordered" evidence="9">
    <location>
        <begin position="519"/>
        <end position="584"/>
    </location>
</feature>
<dbReference type="InterPro" id="IPR051359">
    <property type="entry name" value="CaCA_antiporter"/>
</dbReference>
<dbReference type="InterPro" id="IPR004837">
    <property type="entry name" value="NaCa_Exmemb"/>
</dbReference>
<feature type="transmembrane region" description="Helical" evidence="10">
    <location>
        <begin position="165"/>
        <end position="185"/>
    </location>
</feature>
<keyword evidence="4 10" id="KW-1133">Transmembrane helix</keyword>
<dbReference type="Gene3D" id="1.20.1420.30">
    <property type="entry name" value="NCX, central ion-binding region"/>
    <property type="match status" value="2"/>
</dbReference>
<organism evidence="13 14">
    <name type="scientific">Edaphochlamys debaryana</name>
    <dbReference type="NCBI Taxonomy" id="47281"/>
    <lineage>
        <taxon>Eukaryota</taxon>
        <taxon>Viridiplantae</taxon>
        <taxon>Chlorophyta</taxon>
        <taxon>core chlorophytes</taxon>
        <taxon>Chlorophyceae</taxon>
        <taxon>CS clade</taxon>
        <taxon>Chlamydomonadales</taxon>
        <taxon>Chlamydomonadales incertae sedis</taxon>
        <taxon>Edaphochlamys</taxon>
    </lineage>
</organism>
<feature type="transmembrane region" description="Helical" evidence="10">
    <location>
        <begin position="816"/>
        <end position="836"/>
    </location>
</feature>
<evidence type="ECO:0000256" key="11">
    <source>
        <dbReference type="SAM" id="SignalP"/>
    </source>
</evidence>
<feature type="compositionally biased region" description="Gly residues" evidence="9">
    <location>
        <begin position="520"/>
        <end position="533"/>
    </location>
</feature>
<evidence type="ECO:0000313" key="13">
    <source>
        <dbReference type="EMBL" id="KAG2490267.1"/>
    </source>
</evidence>
<evidence type="ECO:0000256" key="5">
    <source>
        <dbReference type="ARBA" id="ARBA00023053"/>
    </source>
</evidence>
<feature type="compositionally biased region" description="Gly residues" evidence="9">
    <location>
        <begin position="405"/>
        <end position="418"/>
    </location>
</feature>
<evidence type="ECO:0000256" key="3">
    <source>
        <dbReference type="ARBA" id="ARBA00022692"/>
    </source>
</evidence>
<feature type="transmembrane region" description="Helical" evidence="10">
    <location>
        <begin position="231"/>
        <end position="249"/>
    </location>
</feature>
<feature type="compositionally biased region" description="Acidic residues" evidence="9">
    <location>
        <begin position="563"/>
        <end position="576"/>
    </location>
</feature>
<feature type="compositionally biased region" description="Pro residues" evidence="9">
    <location>
        <begin position="30"/>
        <end position="42"/>
    </location>
</feature>
<keyword evidence="7" id="KW-0739">Sodium transport</keyword>
<dbReference type="PANTHER" id="PTHR12266:SF0">
    <property type="entry name" value="MITOCHONDRIAL SODIUM_CALCIUM EXCHANGER PROTEIN"/>
    <property type="match status" value="1"/>
</dbReference>
<keyword evidence="6 10" id="KW-0472">Membrane</keyword>
<dbReference type="GO" id="GO:0008324">
    <property type="term" value="F:monoatomic cation transmembrane transporter activity"/>
    <property type="evidence" value="ECO:0007669"/>
    <property type="project" value="TreeGrafter"/>
</dbReference>
<dbReference type="InterPro" id="IPR044880">
    <property type="entry name" value="NCX_ion-bd_dom_sf"/>
</dbReference>
<comment type="caution">
    <text evidence="13">The sequence shown here is derived from an EMBL/GenBank/DDBJ whole genome shotgun (WGS) entry which is preliminary data.</text>
</comment>
<dbReference type="Pfam" id="PF01699">
    <property type="entry name" value="Na_Ca_ex"/>
    <property type="match status" value="2"/>
</dbReference>
<reference evidence="13" key="1">
    <citation type="journal article" date="2020" name="bioRxiv">
        <title>Comparative genomics of Chlamydomonas.</title>
        <authorList>
            <person name="Craig R.J."/>
            <person name="Hasan A.R."/>
            <person name="Ness R.W."/>
            <person name="Keightley P.D."/>
        </authorList>
    </citation>
    <scope>NUCLEOTIDE SEQUENCE</scope>
    <source>
        <strain evidence="13">CCAP 11/70</strain>
    </source>
</reference>
<feature type="transmembrane region" description="Helical" evidence="10">
    <location>
        <begin position="729"/>
        <end position="754"/>
    </location>
</feature>
<feature type="transmembrane region" description="Helical" evidence="10">
    <location>
        <begin position="206"/>
        <end position="225"/>
    </location>
</feature>
<accession>A0A835XV73</accession>
<keyword evidence="14" id="KW-1185">Reference proteome</keyword>
<evidence type="ECO:0000259" key="12">
    <source>
        <dbReference type="Pfam" id="PF01699"/>
    </source>
</evidence>
<evidence type="ECO:0000313" key="14">
    <source>
        <dbReference type="Proteomes" id="UP000612055"/>
    </source>
</evidence>
<keyword evidence="11" id="KW-0732">Signal</keyword>
<name>A0A835XV73_9CHLO</name>
<feature type="domain" description="Sodium/calcium exchanger membrane region" evidence="12">
    <location>
        <begin position="711"/>
        <end position="864"/>
    </location>
</feature>
<keyword evidence="2" id="KW-0813">Transport</keyword>
<comment type="similarity">
    <text evidence="8">Belongs to the Ca(2+):cation antiporter (CaCA) (TC 2.A.19) family. Cation/calcium exchanger (CCX) subfamily.</text>
</comment>
<evidence type="ECO:0000256" key="4">
    <source>
        <dbReference type="ARBA" id="ARBA00022989"/>
    </source>
</evidence>
<evidence type="ECO:0000256" key="8">
    <source>
        <dbReference type="ARBA" id="ARBA00038187"/>
    </source>
</evidence>
<dbReference type="Proteomes" id="UP000612055">
    <property type="component" value="Unassembled WGS sequence"/>
</dbReference>
<keyword evidence="3 10" id="KW-0812">Transmembrane</keyword>